<dbReference type="OrthoDB" id="9991205at2"/>
<feature type="domain" description="Aldehyde dehydrogenase" evidence="3">
    <location>
        <begin position="15"/>
        <end position="101"/>
    </location>
</feature>
<dbReference type="SUPFAM" id="SSF53720">
    <property type="entry name" value="ALDH-like"/>
    <property type="match status" value="1"/>
</dbReference>
<protein>
    <submittedName>
        <fullName evidence="4">Aldehyde dehydrogenase family protein</fullName>
    </submittedName>
</protein>
<proteinExistence type="predicted"/>
<dbReference type="InterPro" id="IPR015590">
    <property type="entry name" value="Aldehyde_DH_dom"/>
</dbReference>
<feature type="region of interest" description="Disordered" evidence="2">
    <location>
        <begin position="1"/>
        <end position="26"/>
    </location>
</feature>
<reference evidence="4 5" key="1">
    <citation type="submission" date="2019-04" db="EMBL/GenBank/DDBJ databases">
        <title>Streptomyces oryziradicis sp. nov., a novel actinomycete isolated from rhizosphere soil of rice (Oryza sativa L.).</title>
        <authorList>
            <person name="Li C."/>
        </authorList>
    </citation>
    <scope>NUCLEOTIDE SEQUENCE [LARGE SCALE GENOMIC DNA]</scope>
    <source>
        <strain evidence="4 5">NEAU-C40</strain>
    </source>
</reference>
<dbReference type="AlphaFoldDB" id="A0A4U0S940"/>
<organism evidence="4 5">
    <name type="scientific">Actinacidiphila oryziradicis</name>
    <dbReference type="NCBI Taxonomy" id="2571141"/>
    <lineage>
        <taxon>Bacteria</taxon>
        <taxon>Bacillati</taxon>
        <taxon>Actinomycetota</taxon>
        <taxon>Actinomycetes</taxon>
        <taxon>Kitasatosporales</taxon>
        <taxon>Streptomycetaceae</taxon>
        <taxon>Actinacidiphila</taxon>
    </lineage>
</organism>
<dbReference type="Proteomes" id="UP000305778">
    <property type="component" value="Unassembled WGS sequence"/>
</dbReference>
<keyword evidence="1" id="KW-0560">Oxidoreductase</keyword>
<dbReference type="EMBL" id="SUMC01000047">
    <property type="protein sequence ID" value="TKA04757.1"/>
    <property type="molecule type" value="Genomic_DNA"/>
</dbReference>
<evidence type="ECO:0000313" key="5">
    <source>
        <dbReference type="Proteomes" id="UP000305778"/>
    </source>
</evidence>
<evidence type="ECO:0000313" key="4">
    <source>
        <dbReference type="EMBL" id="TKA04757.1"/>
    </source>
</evidence>
<name>A0A4U0S940_9ACTN</name>
<accession>A0A4U0S940</accession>
<evidence type="ECO:0000256" key="1">
    <source>
        <dbReference type="ARBA" id="ARBA00023002"/>
    </source>
</evidence>
<evidence type="ECO:0000259" key="3">
    <source>
        <dbReference type="Pfam" id="PF00171"/>
    </source>
</evidence>
<dbReference type="RefSeq" id="WP_136728104.1">
    <property type="nucleotide sequence ID" value="NZ_SUMC01000047.1"/>
</dbReference>
<keyword evidence="5" id="KW-1185">Reference proteome</keyword>
<dbReference type="Pfam" id="PF00171">
    <property type="entry name" value="Aldedh"/>
    <property type="match status" value="1"/>
</dbReference>
<dbReference type="PANTHER" id="PTHR11699">
    <property type="entry name" value="ALDEHYDE DEHYDROGENASE-RELATED"/>
    <property type="match status" value="1"/>
</dbReference>
<gene>
    <name evidence="4" type="ORF">FCI23_34415</name>
</gene>
<sequence length="112" mass="11801">MNSAGTPTGPTASTGRGATARPAQVDRAVRAAQAAFPEWAATTRAQRQEALLSLADALVVRAQEFADAECRETGKIRRVVLEEEIPQCADQIRFFAGPARLPHSGAAGPSDD</sequence>
<dbReference type="Gene3D" id="3.40.605.10">
    <property type="entry name" value="Aldehyde Dehydrogenase, Chain A, domain 1"/>
    <property type="match status" value="1"/>
</dbReference>
<comment type="caution">
    <text evidence="4">The sequence shown here is derived from an EMBL/GenBank/DDBJ whole genome shotgun (WGS) entry which is preliminary data.</text>
</comment>
<dbReference type="InterPro" id="IPR016161">
    <property type="entry name" value="Ald_DH/histidinol_DH"/>
</dbReference>
<dbReference type="InterPro" id="IPR016162">
    <property type="entry name" value="Ald_DH_N"/>
</dbReference>
<evidence type="ECO:0000256" key="2">
    <source>
        <dbReference type="SAM" id="MobiDB-lite"/>
    </source>
</evidence>
<dbReference type="GO" id="GO:0016491">
    <property type="term" value="F:oxidoreductase activity"/>
    <property type="evidence" value="ECO:0007669"/>
    <property type="project" value="UniProtKB-KW"/>
</dbReference>